<dbReference type="AlphaFoldDB" id="A0A2H0NEQ6"/>
<evidence type="ECO:0000256" key="2">
    <source>
        <dbReference type="ARBA" id="ARBA00007379"/>
    </source>
</evidence>
<evidence type="ECO:0000256" key="1">
    <source>
        <dbReference type="ARBA" id="ARBA00004651"/>
    </source>
</evidence>
<comment type="similarity">
    <text evidence="2 10">Belongs to the ABC-4 integral membrane protein family. FtsX subfamily.</text>
</comment>
<feature type="transmembrane region" description="Helical" evidence="11">
    <location>
        <begin position="276"/>
        <end position="299"/>
    </location>
</feature>
<dbReference type="PANTHER" id="PTHR47755:SF1">
    <property type="entry name" value="CELL DIVISION PROTEIN FTSX"/>
    <property type="match status" value="1"/>
</dbReference>
<keyword evidence="9 10" id="KW-0131">Cell cycle</keyword>
<dbReference type="Gene3D" id="3.30.70.3040">
    <property type="match status" value="1"/>
</dbReference>
<dbReference type="EMBL" id="PCWQ01000002">
    <property type="protein sequence ID" value="PIR07371.1"/>
    <property type="molecule type" value="Genomic_DNA"/>
</dbReference>
<gene>
    <name evidence="14" type="ORF">COV55_00090</name>
</gene>
<evidence type="ECO:0000256" key="3">
    <source>
        <dbReference type="ARBA" id="ARBA00021907"/>
    </source>
</evidence>
<evidence type="ECO:0000313" key="15">
    <source>
        <dbReference type="Proteomes" id="UP000230564"/>
    </source>
</evidence>
<evidence type="ECO:0000313" key="14">
    <source>
        <dbReference type="EMBL" id="PIR07371.1"/>
    </source>
</evidence>
<dbReference type="InterPro" id="IPR040690">
    <property type="entry name" value="FtsX_ECD"/>
</dbReference>
<evidence type="ECO:0000259" key="12">
    <source>
        <dbReference type="Pfam" id="PF02687"/>
    </source>
</evidence>
<evidence type="ECO:0000256" key="10">
    <source>
        <dbReference type="PIRNR" id="PIRNR003097"/>
    </source>
</evidence>
<dbReference type="GO" id="GO:0005886">
    <property type="term" value="C:plasma membrane"/>
    <property type="evidence" value="ECO:0007669"/>
    <property type="project" value="UniProtKB-SubCell"/>
</dbReference>
<feature type="domain" description="FtsX extracellular" evidence="13">
    <location>
        <begin position="59"/>
        <end position="147"/>
    </location>
</feature>
<dbReference type="InterPro" id="IPR003838">
    <property type="entry name" value="ABC3_permease_C"/>
</dbReference>
<organism evidence="14 15">
    <name type="scientific">Candidatus Komeilibacteria bacterium CG11_big_fil_rev_8_21_14_0_20_36_20</name>
    <dbReference type="NCBI Taxonomy" id="1974477"/>
    <lineage>
        <taxon>Bacteria</taxon>
        <taxon>Candidatus Komeiliibacteriota</taxon>
    </lineage>
</organism>
<keyword evidence="7 11" id="KW-1133">Transmembrane helix</keyword>
<dbReference type="InterPro" id="IPR004513">
    <property type="entry name" value="FtsX"/>
</dbReference>
<keyword evidence="8 10" id="KW-0472">Membrane</keyword>
<accession>A0A2H0NEQ6</accession>
<evidence type="ECO:0000256" key="8">
    <source>
        <dbReference type="ARBA" id="ARBA00023136"/>
    </source>
</evidence>
<keyword evidence="5 10" id="KW-0132">Cell division</keyword>
<name>A0A2H0NEQ6_9BACT</name>
<feature type="transmembrane region" description="Helical" evidence="11">
    <location>
        <begin position="20"/>
        <end position="42"/>
    </location>
</feature>
<sequence length="305" mass="35643">MRNLFRIFKFAIQGFFRNFWLSVVTVTMMLMAVLSVTLLISFDYIKQTTIEGVEQKIDVLISIKPEVSSDQVENLANDLDDLAEVKKVRIITPDENREIFIQSNLDDKTREALDIFEENENPFNYSLTVQAYNLDQYSVILNFVKDNKYNDLVEETMHRDYSIFVSKINDLSILVNRYSWYIVLIFILISIIVIFNTIRISIYSRRNEISIMKLVGASNWFVRTPFLLEGVFYALASVLIAMAIFYPVLNFIQPSLNSYFQGEQVINLVSYFGEHWLWIFGLQFIVLSFLNIISTAVAIRRYLKV</sequence>
<reference evidence="14 15" key="1">
    <citation type="submission" date="2017-09" db="EMBL/GenBank/DDBJ databases">
        <title>Depth-based differentiation of microbial function through sediment-hosted aquifers and enrichment of novel symbionts in the deep terrestrial subsurface.</title>
        <authorList>
            <person name="Probst A.J."/>
            <person name="Ladd B."/>
            <person name="Jarett J.K."/>
            <person name="Geller-Mcgrath D.E."/>
            <person name="Sieber C.M."/>
            <person name="Emerson J.B."/>
            <person name="Anantharaman K."/>
            <person name="Thomas B.C."/>
            <person name="Malmstrom R."/>
            <person name="Stieglmeier M."/>
            <person name="Klingl A."/>
            <person name="Woyke T."/>
            <person name="Ryan C.M."/>
            <person name="Banfield J.F."/>
        </authorList>
    </citation>
    <scope>NUCLEOTIDE SEQUENCE [LARGE SCALE GENOMIC DNA]</scope>
    <source>
        <strain evidence="14">CG11_big_fil_rev_8_21_14_0_20_36_20</strain>
    </source>
</reference>
<dbReference type="PANTHER" id="PTHR47755">
    <property type="entry name" value="CELL DIVISION PROTEIN FTSX"/>
    <property type="match status" value="1"/>
</dbReference>
<dbReference type="GO" id="GO:0051301">
    <property type="term" value="P:cell division"/>
    <property type="evidence" value="ECO:0007669"/>
    <property type="project" value="UniProtKB-KW"/>
</dbReference>
<keyword evidence="4 10" id="KW-1003">Cell membrane</keyword>
<protein>
    <recommendedName>
        <fullName evidence="3 10">Cell division protein FtsX</fullName>
    </recommendedName>
</protein>
<dbReference type="Pfam" id="PF02687">
    <property type="entry name" value="FtsX"/>
    <property type="match status" value="1"/>
</dbReference>
<feature type="domain" description="ABC3 transporter permease C-terminal" evidence="12">
    <location>
        <begin position="182"/>
        <end position="297"/>
    </location>
</feature>
<dbReference type="Pfam" id="PF18075">
    <property type="entry name" value="FtsX_ECD"/>
    <property type="match status" value="1"/>
</dbReference>
<feature type="transmembrane region" description="Helical" evidence="11">
    <location>
        <begin position="178"/>
        <end position="198"/>
    </location>
</feature>
<feature type="transmembrane region" description="Helical" evidence="11">
    <location>
        <begin position="226"/>
        <end position="249"/>
    </location>
</feature>
<evidence type="ECO:0000256" key="5">
    <source>
        <dbReference type="ARBA" id="ARBA00022618"/>
    </source>
</evidence>
<evidence type="ECO:0000256" key="11">
    <source>
        <dbReference type="SAM" id="Phobius"/>
    </source>
</evidence>
<evidence type="ECO:0000256" key="4">
    <source>
        <dbReference type="ARBA" id="ARBA00022475"/>
    </source>
</evidence>
<dbReference type="Proteomes" id="UP000230564">
    <property type="component" value="Unassembled WGS sequence"/>
</dbReference>
<dbReference type="PIRSF" id="PIRSF003097">
    <property type="entry name" value="FtsX"/>
    <property type="match status" value="1"/>
</dbReference>
<comment type="caution">
    <text evidence="14">The sequence shown here is derived from an EMBL/GenBank/DDBJ whole genome shotgun (WGS) entry which is preliminary data.</text>
</comment>
<evidence type="ECO:0000259" key="13">
    <source>
        <dbReference type="Pfam" id="PF18075"/>
    </source>
</evidence>
<comment type="subcellular location">
    <subcellularLocation>
        <location evidence="1">Cell membrane</location>
        <topology evidence="1">Multi-pass membrane protein</topology>
    </subcellularLocation>
</comment>
<evidence type="ECO:0000256" key="9">
    <source>
        <dbReference type="ARBA" id="ARBA00023306"/>
    </source>
</evidence>
<keyword evidence="6 11" id="KW-0812">Transmembrane</keyword>
<evidence type="ECO:0000256" key="6">
    <source>
        <dbReference type="ARBA" id="ARBA00022692"/>
    </source>
</evidence>
<proteinExistence type="inferred from homology"/>
<evidence type="ECO:0000256" key="7">
    <source>
        <dbReference type="ARBA" id="ARBA00022989"/>
    </source>
</evidence>